<reference evidence="5 6" key="1">
    <citation type="submission" date="2021-08" db="EMBL/GenBank/DDBJ databases">
        <title>Nocardioides bacterium WL0053 sp. nov., isolated from the sediment.</title>
        <authorList>
            <person name="Wang L."/>
            <person name="Zhang D."/>
            <person name="Zhang A."/>
        </authorList>
    </citation>
    <scope>NUCLEOTIDE SEQUENCE [LARGE SCALE GENOMIC DNA]</scope>
    <source>
        <strain evidence="5 6">WL0053</strain>
    </source>
</reference>
<gene>
    <name evidence="5" type="ORF">K1X13_00120</name>
</gene>
<feature type="region of interest" description="Disordered" evidence="3">
    <location>
        <begin position="225"/>
        <end position="252"/>
    </location>
</feature>
<dbReference type="Pfam" id="PF01553">
    <property type="entry name" value="Acyltransferase"/>
    <property type="match status" value="1"/>
</dbReference>
<dbReference type="GO" id="GO:0016746">
    <property type="term" value="F:acyltransferase activity"/>
    <property type="evidence" value="ECO:0007669"/>
    <property type="project" value="UniProtKB-KW"/>
</dbReference>
<evidence type="ECO:0000256" key="2">
    <source>
        <dbReference type="ARBA" id="ARBA00023315"/>
    </source>
</evidence>
<dbReference type="SMART" id="SM00563">
    <property type="entry name" value="PlsC"/>
    <property type="match status" value="1"/>
</dbReference>
<dbReference type="Proteomes" id="UP000754710">
    <property type="component" value="Unassembled WGS sequence"/>
</dbReference>
<dbReference type="PANTHER" id="PTHR10434:SF11">
    <property type="entry name" value="1-ACYL-SN-GLYCEROL-3-PHOSPHATE ACYLTRANSFERASE"/>
    <property type="match status" value="1"/>
</dbReference>
<dbReference type="PANTHER" id="PTHR10434">
    <property type="entry name" value="1-ACYL-SN-GLYCEROL-3-PHOSPHATE ACYLTRANSFERASE"/>
    <property type="match status" value="1"/>
</dbReference>
<keyword evidence="1" id="KW-0808">Transferase</keyword>
<proteinExistence type="predicted"/>
<comment type="caution">
    <text evidence="5">The sequence shown here is derived from an EMBL/GenBank/DDBJ whole genome shotgun (WGS) entry which is preliminary data.</text>
</comment>
<accession>A0ABS7RDV9</accession>
<dbReference type="EMBL" id="JAIEZQ010000001">
    <property type="protein sequence ID" value="MBY9073213.1"/>
    <property type="molecule type" value="Genomic_DNA"/>
</dbReference>
<evidence type="ECO:0000256" key="3">
    <source>
        <dbReference type="SAM" id="MobiDB-lite"/>
    </source>
</evidence>
<name>A0ABS7RDV9_9ACTN</name>
<evidence type="ECO:0000313" key="5">
    <source>
        <dbReference type="EMBL" id="MBY9073213.1"/>
    </source>
</evidence>
<sequence>MHQDLPRTHDAVHPSHRLLRLLRPAARAYFSRRYDVRVHGDEQIRRRGQHIVAANHIGLLDGPLLAAFAPRPVHALTKKEMFEGHTGRALRALGQIPLARYEVDPSAIKDCLKVLRDGGVVAIFPEGARGAGELRRAHAGVAYLALVTGAPVVPLAIFGTREPGGHIDSVPPAGSRFDLVYGSPVYLEQQPWPRTQAQVRQATETLRNSLVQHLVEAKGITGRSLPGPIPGFTEEQLFEGLDRNPSRKKSND</sequence>
<dbReference type="InterPro" id="IPR002123">
    <property type="entry name" value="Plipid/glycerol_acylTrfase"/>
</dbReference>
<keyword evidence="2 5" id="KW-0012">Acyltransferase</keyword>
<organism evidence="5 6">
    <name type="scientific">Nocardioides jiangsuensis</name>
    <dbReference type="NCBI Taxonomy" id="2866161"/>
    <lineage>
        <taxon>Bacteria</taxon>
        <taxon>Bacillati</taxon>
        <taxon>Actinomycetota</taxon>
        <taxon>Actinomycetes</taxon>
        <taxon>Propionibacteriales</taxon>
        <taxon>Nocardioidaceae</taxon>
        <taxon>Nocardioides</taxon>
    </lineage>
</organism>
<evidence type="ECO:0000256" key="1">
    <source>
        <dbReference type="ARBA" id="ARBA00022679"/>
    </source>
</evidence>
<keyword evidence="6" id="KW-1185">Reference proteome</keyword>
<feature type="compositionally biased region" description="Basic and acidic residues" evidence="3">
    <location>
        <begin position="240"/>
        <end position="252"/>
    </location>
</feature>
<feature type="domain" description="Phospholipid/glycerol acyltransferase" evidence="4">
    <location>
        <begin position="50"/>
        <end position="160"/>
    </location>
</feature>
<protein>
    <submittedName>
        <fullName evidence="5">1-acyl-sn-glycerol-3-phosphate acyltransferase</fullName>
    </submittedName>
</protein>
<dbReference type="SUPFAM" id="SSF69593">
    <property type="entry name" value="Glycerol-3-phosphate (1)-acyltransferase"/>
    <property type="match status" value="1"/>
</dbReference>
<evidence type="ECO:0000259" key="4">
    <source>
        <dbReference type="SMART" id="SM00563"/>
    </source>
</evidence>
<dbReference type="CDD" id="cd07989">
    <property type="entry name" value="LPLAT_AGPAT-like"/>
    <property type="match status" value="1"/>
</dbReference>
<evidence type="ECO:0000313" key="6">
    <source>
        <dbReference type="Proteomes" id="UP000754710"/>
    </source>
</evidence>